<keyword evidence="3" id="KW-1185">Reference proteome</keyword>
<dbReference type="PROSITE" id="PS51257">
    <property type="entry name" value="PROKAR_LIPOPROTEIN"/>
    <property type="match status" value="1"/>
</dbReference>
<proteinExistence type="predicted"/>
<accession>A0ABR7JF67</accession>
<evidence type="ECO:0000313" key="2">
    <source>
        <dbReference type="EMBL" id="MBC5863143.1"/>
    </source>
</evidence>
<evidence type="ECO:0000256" key="1">
    <source>
        <dbReference type="SAM" id="SignalP"/>
    </source>
</evidence>
<name>A0ABR7JF67_9FLAO</name>
<dbReference type="Proteomes" id="UP000621670">
    <property type="component" value="Unassembled WGS sequence"/>
</dbReference>
<keyword evidence="1" id="KW-0732">Signal</keyword>
<sequence length="280" mass="30953">MKSTTNILKQSFLFLALALSFLVSSCEDVIAVDLDEADPKLVIEAAINWQKGTSGNTQKIKLTTTTGFYSAQIPKVSGANVTIRNSQNTVFIFNEVGTTGEYVCSNFAPVINETYTLTIISNGNTYTAMETLKAVAPISRLEQNDQGGFTGNEKEIKTYYLDPAGEPNYYLYKYSYSNQRKSDFYVDRDDFFDGNEFFSISQNDELKKDDKIEVTHHGISRAYYNYMSVLVSIAGNSGGGPFQSPPATVRGNIVNTTAPENFPLGFFSLSEIAVANYTVQ</sequence>
<dbReference type="InterPro" id="IPR025345">
    <property type="entry name" value="DUF4249"/>
</dbReference>
<dbReference type="RefSeq" id="WP_166134739.1">
    <property type="nucleotide sequence ID" value="NZ_JAAOBY010000003.1"/>
</dbReference>
<dbReference type="EMBL" id="JACRUM010000003">
    <property type="protein sequence ID" value="MBC5863143.1"/>
    <property type="molecule type" value="Genomic_DNA"/>
</dbReference>
<protein>
    <submittedName>
        <fullName evidence="2">DUF4249 domain-containing protein</fullName>
    </submittedName>
</protein>
<gene>
    <name evidence="2" type="ORF">H8R26_06875</name>
</gene>
<reference evidence="2 3" key="1">
    <citation type="submission" date="2020-08" db="EMBL/GenBank/DDBJ databases">
        <title>Description of novel Flavobacterium F-400 isolate.</title>
        <authorList>
            <person name="Saticioglu I."/>
            <person name="Duman M."/>
            <person name="Altun S."/>
        </authorList>
    </citation>
    <scope>NUCLEOTIDE SEQUENCE [LARGE SCALE GENOMIC DNA]</scope>
    <source>
        <strain evidence="2 3">F-400</strain>
    </source>
</reference>
<feature type="chain" id="PRO_5047445205" evidence="1">
    <location>
        <begin position="26"/>
        <end position="280"/>
    </location>
</feature>
<comment type="caution">
    <text evidence="2">The sequence shown here is derived from an EMBL/GenBank/DDBJ whole genome shotgun (WGS) entry which is preliminary data.</text>
</comment>
<feature type="signal peptide" evidence="1">
    <location>
        <begin position="1"/>
        <end position="25"/>
    </location>
</feature>
<organism evidence="2 3">
    <name type="scientific">Flavobacterium turcicum</name>
    <dbReference type="NCBI Taxonomy" id="2764718"/>
    <lineage>
        <taxon>Bacteria</taxon>
        <taxon>Pseudomonadati</taxon>
        <taxon>Bacteroidota</taxon>
        <taxon>Flavobacteriia</taxon>
        <taxon>Flavobacteriales</taxon>
        <taxon>Flavobacteriaceae</taxon>
        <taxon>Flavobacterium</taxon>
    </lineage>
</organism>
<dbReference type="Pfam" id="PF14054">
    <property type="entry name" value="DUF4249"/>
    <property type="match status" value="1"/>
</dbReference>
<evidence type="ECO:0000313" key="3">
    <source>
        <dbReference type="Proteomes" id="UP000621670"/>
    </source>
</evidence>